<protein>
    <submittedName>
        <fullName evidence="1">Uncharacterized protein</fullName>
    </submittedName>
</protein>
<dbReference type="Proteomes" id="UP000438429">
    <property type="component" value="Unassembled WGS sequence"/>
</dbReference>
<gene>
    <name evidence="1" type="ORF">F2P81_012671</name>
</gene>
<evidence type="ECO:0000313" key="2">
    <source>
        <dbReference type="Proteomes" id="UP000438429"/>
    </source>
</evidence>
<accession>A0A6A4SLF0</accession>
<sequence>MNDGGFRERSGPVGRCPCSFSCCVPEPCTGTRVGLAPGSSGCEVRGPDEAATVTTHTRLRLKDQSGAAIRLQRRCGDRGCRVLTTTMGSKRFSFFTCQL</sequence>
<proteinExistence type="predicted"/>
<comment type="caution">
    <text evidence="1">The sequence shown here is derived from an EMBL/GenBank/DDBJ whole genome shotgun (WGS) entry which is preliminary data.</text>
</comment>
<organism evidence="1 2">
    <name type="scientific">Scophthalmus maximus</name>
    <name type="common">Turbot</name>
    <name type="synonym">Psetta maxima</name>
    <dbReference type="NCBI Taxonomy" id="52904"/>
    <lineage>
        <taxon>Eukaryota</taxon>
        <taxon>Metazoa</taxon>
        <taxon>Chordata</taxon>
        <taxon>Craniata</taxon>
        <taxon>Vertebrata</taxon>
        <taxon>Euteleostomi</taxon>
        <taxon>Actinopterygii</taxon>
        <taxon>Neopterygii</taxon>
        <taxon>Teleostei</taxon>
        <taxon>Neoteleostei</taxon>
        <taxon>Acanthomorphata</taxon>
        <taxon>Carangaria</taxon>
        <taxon>Pleuronectiformes</taxon>
        <taxon>Pleuronectoidei</taxon>
        <taxon>Scophthalmidae</taxon>
        <taxon>Scophthalmus</taxon>
    </lineage>
</organism>
<name>A0A6A4SLF0_SCOMX</name>
<dbReference type="EMBL" id="VEVO01000011">
    <property type="protein sequence ID" value="KAF0034913.1"/>
    <property type="molecule type" value="Genomic_DNA"/>
</dbReference>
<dbReference type="AlphaFoldDB" id="A0A6A4SLF0"/>
<reference evidence="1 2" key="1">
    <citation type="submission" date="2019-06" db="EMBL/GenBank/DDBJ databases">
        <title>Draft genomes of female and male turbot (Scophthalmus maximus).</title>
        <authorList>
            <person name="Xu H."/>
            <person name="Xu X.-W."/>
            <person name="Shao C."/>
            <person name="Chen S."/>
        </authorList>
    </citation>
    <scope>NUCLEOTIDE SEQUENCE [LARGE SCALE GENOMIC DNA]</scope>
    <source>
        <strain evidence="1">Ysfricsl-2016a</strain>
        <tissue evidence="1">Blood</tissue>
    </source>
</reference>
<evidence type="ECO:0000313" key="1">
    <source>
        <dbReference type="EMBL" id="KAF0034913.1"/>
    </source>
</evidence>